<evidence type="ECO:0000313" key="5">
    <source>
        <dbReference type="EMBL" id="CAB5027491.1"/>
    </source>
</evidence>
<gene>
    <name evidence="2" type="ORF">UFOPK2683_01566</name>
    <name evidence="3" type="ORF">UFOPK3605_01291</name>
    <name evidence="4" type="ORF">UFOPK3897_01523</name>
    <name evidence="5" type="ORF">UFOPK4121_01064</name>
</gene>
<dbReference type="EMBL" id="CAFBPQ010000033">
    <property type="protein sequence ID" value="CAB5027491.1"/>
    <property type="molecule type" value="Genomic_DNA"/>
</dbReference>
<evidence type="ECO:0000313" key="3">
    <source>
        <dbReference type="EMBL" id="CAB4913772.1"/>
    </source>
</evidence>
<dbReference type="EMBL" id="CAEZYK010000131">
    <property type="protein sequence ID" value="CAB4735623.1"/>
    <property type="molecule type" value="Genomic_DNA"/>
</dbReference>
<keyword evidence="1" id="KW-0472">Membrane</keyword>
<dbReference type="AlphaFoldDB" id="A0A6J7NAJ4"/>
<reference evidence="4" key="1">
    <citation type="submission" date="2020-05" db="EMBL/GenBank/DDBJ databases">
        <authorList>
            <person name="Chiriac C."/>
            <person name="Salcher M."/>
            <person name="Ghai R."/>
            <person name="Kavagutti S V."/>
        </authorList>
    </citation>
    <scope>NUCLEOTIDE SEQUENCE</scope>
</reference>
<protein>
    <submittedName>
        <fullName evidence="4">Unannotated protein</fullName>
    </submittedName>
</protein>
<evidence type="ECO:0000256" key="1">
    <source>
        <dbReference type="SAM" id="Phobius"/>
    </source>
</evidence>
<feature type="transmembrane region" description="Helical" evidence="1">
    <location>
        <begin position="139"/>
        <end position="157"/>
    </location>
</feature>
<evidence type="ECO:0000313" key="2">
    <source>
        <dbReference type="EMBL" id="CAB4735623.1"/>
    </source>
</evidence>
<proteinExistence type="predicted"/>
<accession>A0A6J7NAJ4</accession>
<sequence length="160" mass="17916">MKTMRNKLAKRRSIGSILLAGWALLMTLIALTNLTDLLYSFGWISWPFRSGNVDYLTKVTSAYVSDKALSQWLLGVIVVGQFVIVAMLWRSARSWKLNKPSAARNARAALGLLAAQWFVFAISTELFVSYRVLPDTKDFMLWLTATLATLLVVDLVSDPD</sequence>
<evidence type="ECO:0000313" key="4">
    <source>
        <dbReference type="EMBL" id="CAB4987439.1"/>
    </source>
</evidence>
<keyword evidence="1" id="KW-0812">Transmembrane</keyword>
<keyword evidence="1" id="KW-1133">Transmembrane helix</keyword>
<feature type="transmembrane region" description="Helical" evidence="1">
    <location>
        <begin position="69"/>
        <end position="89"/>
    </location>
</feature>
<feature type="transmembrane region" description="Helical" evidence="1">
    <location>
        <begin position="110"/>
        <end position="133"/>
    </location>
</feature>
<dbReference type="EMBL" id="CAFBOF010000054">
    <property type="protein sequence ID" value="CAB4987439.1"/>
    <property type="molecule type" value="Genomic_DNA"/>
</dbReference>
<dbReference type="EMBL" id="CAFBMM010000080">
    <property type="protein sequence ID" value="CAB4913772.1"/>
    <property type="molecule type" value="Genomic_DNA"/>
</dbReference>
<name>A0A6J7NAJ4_9ZZZZ</name>
<organism evidence="4">
    <name type="scientific">freshwater metagenome</name>
    <dbReference type="NCBI Taxonomy" id="449393"/>
    <lineage>
        <taxon>unclassified sequences</taxon>
        <taxon>metagenomes</taxon>
        <taxon>ecological metagenomes</taxon>
    </lineage>
</organism>